<dbReference type="Proteomes" id="UP000198816">
    <property type="component" value="Unassembled WGS sequence"/>
</dbReference>
<feature type="domain" description="DUF4426" evidence="2">
    <location>
        <begin position="28"/>
        <end position="147"/>
    </location>
</feature>
<protein>
    <recommendedName>
        <fullName evidence="2">DUF4426 domain-containing protein</fullName>
    </recommendedName>
</protein>
<dbReference type="Pfam" id="PF14467">
    <property type="entry name" value="DUF4426"/>
    <property type="match status" value="1"/>
</dbReference>
<keyword evidence="4" id="KW-1185">Reference proteome</keyword>
<dbReference type="AlphaFoldDB" id="A0A1H2UJK3"/>
<feature type="signal peptide" evidence="1">
    <location>
        <begin position="1"/>
        <end position="23"/>
    </location>
</feature>
<keyword evidence="1" id="KW-0732">Signal</keyword>
<dbReference type="Gene3D" id="2.60.40.3340">
    <property type="entry name" value="Domain of unknown function DUF4426"/>
    <property type="match status" value="1"/>
</dbReference>
<accession>A0A1H2UJK3</accession>
<evidence type="ECO:0000313" key="4">
    <source>
        <dbReference type="Proteomes" id="UP000198816"/>
    </source>
</evidence>
<name>A0A1H2UJK3_THIRO</name>
<evidence type="ECO:0000259" key="2">
    <source>
        <dbReference type="Pfam" id="PF14467"/>
    </source>
</evidence>
<dbReference type="STRING" id="1058.SAMN05421783_105145"/>
<evidence type="ECO:0000313" key="3">
    <source>
        <dbReference type="EMBL" id="SDW56366.1"/>
    </source>
</evidence>
<feature type="chain" id="PRO_5011438979" description="DUF4426 domain-containing protein" evidence="1">
    <location>
        <begin position="24"/>
        <end position="147"/>
    </location>
</feature>
<sequence>MFIQRSLGILIAAGLLAAQSAWAEGPVTAGDYSIYANAMTAETLNPEIANLYRIQRSKLNGVLTVSVVKPHPDGTRENVPAQVEATARTGDGPAGMIPMREIRVGEGVSYVGQFPIADLQIVDFEIQVTPPGGEPTAIELQQQFFTD</sequence>
<organism evidence="3 4">
    <name type="scientific">Thiocapsa roseopersicina</name>
    <dbReference type="NCBI Taxonomy" id="1058"/>
    <lineage>
        <taxon>Bacteria</taxon>
        <taxon>Pseudomonadati</taxon>
        <taxon>Pseudomonadota</taxon>
        <taxon>Gammaproteobacteria</taxon>
        <taxon>Chromatiales</taxon>
        <taxon>Chromatiaceae</taxon>
        <taxon>Thiocapsa</taxon>
    </lineage>
</organism>
<dbReference type="RefSeq" id="WP_175534538.1">
    <property type="nucleotide sequence ID" value="NZ_FNNZ01000005.1"/>
</dbReference>
<reference evidence="4" key="1">
    <citation type="submission" date="2016-10" db="EMBL/GenBank/DDBJ databases">
        <authorList>
            <person name="Varghese N."/>
            <person name="Submissions S."/>
        </authorList>
    </citation>
    <scope>NUCLEOTIDE SEQUENCE [LARGE SCALE GENOMIC DNA]</scope>
    <source>
        <strain evidence="4">DSM 217</strain>
    </source>
</reference>
<gene>
    <name evidence="3" type="ORF">SAMN05421783_105145</name>
</gene>
<proteinExistence type="predicted"/>
<dbReference type="InterPro" id="IPR025218">
    <property type="entry name" value="DUF4426"/>
</dbReference>
<evidence type="ECO:0000256" key="1">
    <source>
        <dbReference type="SAM" id="SignalP"/>
    </source>
</evidence>
<dbReference type="EMBL" id="FNNZ01000005">
    <property type="protein sequence ID" value="SDW56366.1"/>
    <property type="molecule type" value="Genomic_DNA"/>
</dbReference>